<dbReference type="Gene3D" id="3.40.50.150">
    <property type="entry name" value="Vaccinia Virus protein VP39"/>
    <property type="match status" value="1"/>
</dbReference>
<dbReference type="InterPro" id="IPR029063">
    <property type="entry name" value="SAM-dependent_MTases_sf"/>
</dbReference>
<reference evidence="3" key="1">
    <citation type="submission" date="2016-10" db="EMBL/GenBank/DDBJ databases">
        <authorList>
            <person name="Varghese N."/>
            <person name="Submissions S."/>
        </authorList>
    </citation>
    <scope>NUCLEOTIDE SEQUENCE [LARGE SCALE GENOMIC DNA]</scope>
    <source>
        <strain evidence="3">PL19</strain>
    </source>
</reference>
<dbReference type="PANTHER" id="PTHR43317">
    <property type="entry name" value="THERMOSPERMINE SYNTHASE ACAULIS5"/>
    <property type="match status" value="1"/>
</dbReference>
<dbReference type="OrthoDB" id="9793351at2"/>
<dbReference type="AlphaFoldDB" id="A0A1I4DBX4"/>
<protein>
    <recommendedName>
        <fullName evidence="4">Spermidine synthase</fullName>
    </recommendedName>
</protein>
<evidence type="ECO:0000313" key="2">
    <source>
        <dbReference type="EMBL" id="SFK90992.1"/>
    </source>
</evidence>
<keyword evidence="1" id="KW-0620">Polyamine biosynthesis</keyword>
<evidence type="ECO:0008006" key="4">
    <source>
        <dbReference type="Google" id="ProtNLM"/>
    </source>
</evidence>
<proteinExistence type="predicted"/>
<dbReference type="SUPFAM" id="SSF53335">
    <property type="entry name" value="S-adenosyl-L-methionine-dependent methyltransferases"/>
    <property type="match status" value="1"/>
</dbReference>
<accession>A0A1I4DBX4</accession>
<sequence>MSKRFEEIDWRPTPMGDISLRRRRDPVTGREVYEVKLGDEFLMSSLFTAGETELARLGLAALPKDAAGPDAAGPAVAELDVAVGGLGLGYTARAVLEDPRVRSLVVVDALPDVIRWHEEKLVPLGGTLVSDGRCRLVRGDFFERAAGTEGLDPRRPGGRLHAILLDVDHSPRHVLHPGHAPFYEEAGLRALSEHLHPGGVFALWSDDPPDEDFTAVLARVFATAEAHVVRFDNPYRPGEESANTVYVAGKGAGT</sequence>
<dbReference type="RefSeq" id="WP_093850296.1">
    <property type="nucleotide sequence ID" value="NZ_FOSG01000010.1"/>
</dbReference>
<gene>
    <name evidence="2" type="ORF">SAMN05192584_11047</name>
</gene>
<evidence type="ECO:0000256" key="1">
    <source>
        <dbReference type="ARBA" id="ARBA00023115"/>
    </source>
</evidence>
<dbReference type="PANTHER" id="PTHR43317:SF3">
    <property type="entry name" value="BLR2883 PROTEIN"/>
    <property type="match status" value="1"/>
</dbReference>
<name>A0A1I4DBX4_9ACTN</name>
<dbReference type="Proteomes" id="UP000198928">
    <property type="component" value="Unassembled WGS sequence"/>
</dbReference>
<keyword evidence="3" id="KW-1185">Reference proteome</keyword>
<dbReference type="GO" id="GO:0006596">
    <property type="term" value="P:polyamine biosynthetic process"/>
    <property type="evidence" value="ECO:0007669"/>
    <property type="project" value="UniProtKB-KW"/>
</dbReference>
<evidence type="ECO:0000313" key="3">
    <source>
        <dbReference type="Proteomes" id="UP000198928"/>
    </source>
</evidence>
<organism evidence="2 3">
    <name type="scientific">Streptomyces pini</name>
    <dbReference type="NCBI Taxonomy" id="1520580"/>
    <lineage>
        <taxon>Bacteria</taxon>
        <taxon>Bacillati</taxon>
        <taxon>Actinomycetota</taxon>
        <taxon>Actinomycetes</taxon>
        <taxon>Kitasatosporales</taxon>
        <taxon>Streptomycetaceae</taxon>
        <taxon>Streptomyces</taxon>
    </lineage>
</organism>
<dbReference type="EMBL" id="FOSG01000010">
    <property type="protein sequence ID" value="SFK90992.1"/>
    <property type="molecule type" value="Genomic_DNA"/>
</dbReference>